<proteinExistence type="predicted"/>
<evidence type="ECO:0000313" key="3">
    <source>
        <dbReference type="Proteomes" id="UP000829685"/>
    </source>
</evidence>
<dbReference type="Proteomes" id="UP000829685">
    <property type="component" value="Unassembled WGS sequence"/>
</dbReference>
<dbReference type="EMBL" id="JAFIMR010000016">
    <property type="protein sequence ID" value="KAI1868750.1"/>
    <property type="molecule type" value="Genomic_DNA"/>
</dbReference>
<name>A0A9Q0ANN0_9PEZI</name>
<evidence type="ECO:0008006" key="4">
    <source>
        <dbReference type="Google" id="ProtNLM"/>
    </source>
</evidence>
<evidence type="ECO:0000256" key="1">
    <source>
        <dbReference type="SAM" id="Phobius"/>
    </source>
</evidence>
<dbReference type="PANTHER" id="PTHR24148">
    <property type="entry name" value="ANKYRIN REPEAT DOMAIN-CONTAINING PROTEIN 39 HOMOLOG-RELATED"/>
    <property type="match status" value="1"/>
</dbReference>
<feature type="transmembrane region" description="Helical" evidence="1">
    <location>
        <begin position="169"/>
        <end position="192"/>
    </location>
</feature>
<dbReference type="AlphaFoldDB" id="A0A9Q0ANN0"/>
<keyword evidence="1" id="KW-1133">Transmembrane helix</keyword>
<evidence type="ECO:0000313" key="2">
    <source>
        <dbReference type="EMBL" id="KAI1868750.1"/>
    </source>
</evidence>
<organism evidence="2 3">
    <name type="scientific">Neoarthrinium moseri</name>
    <dbReference type="NCBI Taxonomy" id="1658444"/>
    <lineage>
        <taxon>Eukaryota</taxon>
        <taxon>Fungi</taxon>
        <taxon>Dikarya</taxon>
        <taxon>Ascomycota</taxon>
        <taxon>Pezizomycotina</taxon>
        <taxon>Sordariomycetes</taxon>
        <taxon>Xylariomycetidae</taxon>
        <taxon>Amphisphaeriales</taxon>
        <taxon>Apiosporaceae</taxon>
        <taxon>Neoarthrinium</taxon>
    </lineage>
</organism>
<keyword evidence="3" id="KW-1185">Reference proteome</keyword>
<accession>A0A9Q0ANN0</accession>
<keyword evidence="1" id="KW-0472">Membrane</keyword>
<dbReference type="PANTHER" id="PTHR24148:SF64">
    <property type="entry name" value="HETEROKARYON INCOMPATIBILITY DOMAIN-CONTAINING PROTEIN"/>
    <property type="match status" value="1"/>
</dbReference>
<dbReference type="InterPro" id="IPR052895">
    <property type="entry name" value="HetReg/Transcr_Mod"/>
</dbReference>
<comment type="caution">
    <text evidence="2">The sequence shown here is derived from an EMBL/GenBank/DDBJ whole genome shotgun (WGS) entry which is preliminary data.</text>
</comment>
<sequence length="569" mass="64862">MEYLANGGVSFGYLTNRAVNGPNTTTGIQMELSLALQWCKGAYTNHQNGYFNGLEDVLNRPWISRLWTLQEALLSQEAVIVCGKKEVPWLAMVHAIEQMSFVSSKGFTGSLTFPIGLLHWRRLQLFWLRYHGRVGLQRGDAPQTMDRTNECKMLLQVEKHMQSLNKAWAYFRFLYFGLFALWLWMVAAQLSIKGIPGTILLLTELFSVLRGFQLIFSSRRQLRLSLPDRDNDAIITEALTRQCQKPKDRYYGLLGVIGDGMRSFPTPITLNYSSSLSDTYHELFIDLLHYTKSLDLLLFTSHDKFSDSPSWVIDWRSASQRWSKARYWTRTIWWVAARDWPQFRAYKYSGATLESTSVWNFRTRNQLVVHGRVIGGLVWSSGRIEAISDLSTSRELLENIQSFQIPLTCFGSHFQKKVARALSQFVEIHTDICEGPAWKGWYQILGQPTVDKAYSIVHQLRSCGRRWPAFYNAWDFHQRLSSILSREEMVLASCSATGYASGYSGIGIAPRTSRGGDVVALISGMSMPVVLRQGQGGYEFVGPIFLPGTMEGEVWKNIDEDNLDEIVLV</sequence>
<reference evidence="2" key="1">
    <citation type="submission" date="2021-03" db="EMBL/GenBank/DDBJ databases">
        <title>Revisited historic fungal species revealed as producer of novel bioactive compounds through whole genome sequencing and comparative genomics.</title>
        <authorList>
            <person name="Vignolle G.A."/>
            <person name="Hochenegger N."/>
            <person name="Mach R.L."/>
            <person name="Mach-Aigner A.R."/>
            <person name="Javad Rahimi M."/>
            <person name="Salim K.A."/>
            <person name="Chan C.M."/>
            <person name="Lim L.B.L."/>
            <person name="Cai F."/>
            <person name="Druzhinina I.S."/>
            <person name="U'Ren J.M."/>
            <person name="Derntl C."/>
        </authorList>
    </citation>
    <scope>NUCLEOTIDE SEQUENCE</scope>
    <source>
        <strain evidence="2">TUCIM 5799</strain>
    </source>
</reference>
<keyword evidence="1" id="KW-0812">Transmembrane</keyword>
<protein>
    <recommendedName>
        <fullName evidence="4">Heterokaryon incompatibility domain-containing protein</fullName>
    </recommendedName>
</protein>
<gene>
    <name evidence="2" type="ORF">JX265_006729</name>
</gene>